<name>A0A0E9T7N6_ANGAN</name>
<dbReference type="EMBL" id="GBXM01059839">
    <property type="protein sequence ID" value="JAH48738.1"/>
    <property type="molecule type" value="Transcribed_RNA"/>
</dbReference>
<dbReference type="AlphaFoldDB" id="A0A0E9T7N6"/>
<accession>A0A0E9T7N6</accession>
<reference evidence="1" key="1">
    <citation type="submission" date="2014-11" db="EMBL/GenBank/DDBJ databases">
        <authorList>
            <person name="Amaro Gonzalez C."/>
        </authorList>
    </citation>
    <scope>NUCLEOTIDE SEQUENCE</scope>
</reference>
<proteinExistence type="predicted"/>
<protein>
    <submittedName>
        <fullName evidence="1">Uncharacterized protein</fullName>
    </submittedName>
</protein>
<organism evidence="1">
    <name type="scientific">Anguilla anguilla</name>
    <name type="common">European freshwater eel</name>
    <name type="synonym">Muraena anguilla</name>
    <dbReference type="NCBI Taxonomy" id="7936"/>
    <lineage>
        <taxon>Eukaryota</taxon>
        <taxon>Metazoa</taxon>
        <taxon>Chordata</taxon>
        <taxon>Craniata</taxon>
        <taxon>Vertebrata</taxon>
        <taxon>Euteleostomi</taxon>
        <taxon>Actinopterygii</taxon>
        <taxon>Neopterygii</taxon>
        <taxon>Teleostei</taxon>
        <taxon>Anguilliformes</taxon>
        <taxon>Anguillidae</taxon>
        <taxon>Anguilla</taxon>
    </lineage>
</organism>
<evidence type="ECO:0000313" key="1">
    <source>
        <dbReference type="EMBL" id="JAH48738.1"/>
    </source>
</evidence>
<reference evidence="1" key="2">
    <citation type="journal article" date="2015" name="Fish Shellfish Immunol.">
        <title>Early steps in the European eel (Anguilla anguilla)-Vibrio vulnificus interaction in the gills: Role of the RtxA13 toxin.</title>
        <authorList>
            <person name="Callol A."/>
            <person name="Pajuelo D."/>
            <person name="Ebbesson L."/>
            <person name="Teles M."/>
            <person name="MacKenzie S."/>
            <person name="Amaro C."/>
        </authorList>
    </citation>
    <scope>NUCLEOTIDE SEQUENCE</scope>
</reference>
<sequence>MSRGSLSCRQIREFKDCTTNLPIVPQPDRSLLNW</sequence>